<keyword evidence="7 11" id="KW-0594">Phospholipid biosynthesis</keyword>
<evidence type="ECO:0000256" key="5">
    <source>
        <dbReference type="ARBA" id="ARBA00023136"/>
    </source>
</evidence>
<comment type="domain">
    <text evidence="11">The C2 domains have an essential, but non-catalytic function. They may facilitate interactions with other proteins and are required for lipid transport function.</text>
</comment>
<dbReference type="GO" id="GO:0005795">
    <property type="term" value="C:Golgi stack"/>
    <property type="evidence" value="ECO:0007669"/>
    <property type="project" value="UniProtKB-UniRule"/>
</dbReference>
<dbReference type="AlphaFoldDB" id="A0A9P6UUK4"/>
<feature type="active site" description="Charge relay system; for autoendoproteolytic cleavage activity" evidence="11">
    <location>
        <position position="894"/>
    </location>
</feature>
<sequence>MVMDSSASTTPVTRPGTPDSLRLRDNDDPLVARMRILITRAKDLVSRDRNGFSDPYVKVSIGGHKFVTNVVQKSLNPVWNASFDFDVEAQSLPDQASLMFWDKDRWGRDDYLGTAQWFPLKSIPGKFQKITGEVQVRFGFIDTALAPVHPTSQLDCEKWWTKLASGRNKLGLGQRQVHTVNDTTVAMSDIPIAVGDGDPSMGLAALRLDTPSPPPGTLTTSSSNSSTLSVSGNNTSNLRGVVFMEIVSASNLPRTHNVTRTGFDMDPFVVISFGKYIFRTRVIRHNLNPIWRAKLMFRVHQGQESFTVKYSVHDWDKLSGNDYVGMASMDVDTLINASKGQDMDSPVMGGEDDKELMDPDMKAYSLKITIASNIKPPVDDTLLKIRAKFVTYTDLRRRFWLGLAKAFDADPRHGLYSKILIQAMLEGLGSTLSSKTVDSFFTPYGKDPEQDELTFDQLFERLERQVRLDDSVPSKRQKRRLRRFWSRKSIPVIAQETDSKDSTEESLGDDDDEEDEEDNELFLHLTRNKTPGDVTPQAVDMVEPTEADFEPQSSEDEYVIRISACPICHDPSFGSKLETDVITHIAVCSGNDGFNLDKLILGNFVTEANAQRKWITKVVKTLGYGRYVIGKSNANIIVQDRMTGVMLEEKIPTFIRLGIRLMYKSPAQKIRVGKILANMSRKQGLKFDDPRSKRSIEPFIRFHNLEAHMSEVLEPVKNFKTFNEFFYRKLKPDARKLASPGDDRVAVSVADCRMTCFQTITDAQQFWIKGRQFTIAKLLGDEVLAKKYVGGSLAVFRLAPQDYHRYHIPVRGILSEPKSVAGEYYTVNPMAIRSHLDVFGENKRVVSTIESKEFGTVAYCAIGAMMVGSIVLTTQPGHEVMRMEEHGYFAFGGSTIVVLFEPNSVQFDEELLLSSKEQIEMLVKVGMRVGVSTRA</sequence>
<organism evidence="14 15">
    <name type="scientific">Dissophora globulifera</name>
    <dbReference type="NCBI Taxonomy" id="979702"/>
    <lineage>
        <taxon>Eukaryota</taxon>
        <taxon>Fungi</taxon>
        <taxon>Fungi incertae sedis</taxon>
        <taxon>Mucoromycota</taxon>
        <taxon>Mortierellomycotina</taxon>
        <taxon>Mortierellomycetes</taxon>
        <taxon>Mortierellales</taxon>
        <taxon>Mortierellaceae</taxon>
        <taxon>Dissophora</taxon>
    </lineage>
</organism>
<feature type="compositionally biased region" description="Polar residues" evidence="12">
    <location>
        <begin position="1"/>
        <end position="12"/>
    </location>
</feature>
<comment type="subcellular location">
    <subcellularLocation>
        <location evidence="11">Golgi apparatus membrane</location>
        <topology evidence="11">Peripheral membrane protein</topology>
        <orientation evidence="11">Cytoplasmic side</orientation>
    </subcellularLocation>
    <subcellularLocation>
        <location evidence="11">Endosome membrane</location>
        <topology evidence="11">Peripheral membrane protein</topology>
        <orientation evidence="11">Cytoplasmic side</orientation>
    </subcellularLocation>
</comment>
<evidence type="ECO:0000256" key="1">
    <source>
        <dbReference type="ARBA" id="ARBA00005189"/>
    </source>
</evidence>
<dbReference type="GO" id="GO:0010008">
    <property type="term" value="C:endosome membrane"/>
    <property type="evidence" value="ECO:0007669"/>
    <property type="project" value="UniProtKB-SubCell"/>
</dbReference>
<feature type="domain" description="C2" evidence="13">
    <location>
        <begin position="15"/>
        <end position="134"/>
    </location>
</feature>
<dbReference type="CDD" id="cd00030">
    <property type="entry name" value="C2"/>
    <property type="match status" value="1"/>
</dbReference>
<evidence type="ECO:0000313" key="15">
    <source>
        <dbReference type="Proteomes" id="UP000738325"/>
    </source>
</evidence>
<feature type="site" description="Cleavage (non-hydrolytic); by autocatalysis" evidence="11">
    <location>
        <begin position="893"/>
        <end position="894"/>
    </location>
</feature>
<dbReference type="EC" id="4.1.1.65" evidence="11"/>
<comment type="similarity">
    <text evidence="11">Belongs to the phosphatidylserine decarboxylase family. PSD-B subfamily. Eukaryotic type II sub-subfamily.</text>
</comment>
<keyword evidence="11" id="KW-0333">Golgi apparatus</keyword>
<comment type="PTM">
    <text evidence="11">Is synthesized initially as an inactive proenzyme. Formation of the active enzyme involves a self-maturation process in which the active site pyruvoyl group is generated from an internal serine residue via an autocatalytic post-translational modification. Two non-identical subunits are generated from the proenzyme in this reaction, and the pyruvate is formed at the N-terminus of the alpha chain, which is derived from the carboxyl end of the proenzyme. The autoendoproteolytic cleavage occurs by a canonical serine protease mechanism, in which the side chain hydroxyl group of the serine supplies its oxygen atom to form the C-terminus of the beta chain, while the remainder of the serine residue undergoes an oxidative deamination to produce ammonia and the pyruvoyl prosthetic group on the alpha chain. During this reaction, the Ser that is part of the protease active site of the proenzyme becomes the pyruvoyl prosthetic group, which constitutes an essential element of the active site of the mature decarboxylase.</text>
</comment>
<comment type="caution">
    <text evidence="14">The sequence shown here is derived from an EMBL/GenBank/DDBJ whole genome shotgun (WGS) entry which is preliminary data.</text>
</comment>
<feature type="chain" id="PRO_5040551270" description="Phosphatidylserine decarboxylase 2 alpha chain" evidence="11">
    <location>
        <begin position="894"/>
        <end position="935"/>
    </location>
</feature>
<reference evidence="14" key="1">
    <citation type="journal article" date="2020" name="Fungal Divers.">
        <title>Resolving the Mortierellaceae phylogeny through synthesis of multi-gene phylogenetics and phylogenomics.</title>
        <authorList>
            <person name="Vandepol N."/>
            <person name="Liber J."/>
            <person name="Desiro A."/>
            <person name="Na H."/>
            <person name="Kennedy M."/>
            <person name="Barry K."/>
            <person name="Grigoriev I.V."/>
            <person name="Miller A.N."/>
            <person name="O'Donnell K."/>
            <person name="Stajich J.E."/>
            <person name="Bonito G."/>
        </authorList>
    </citation>
    <scope>NUCLEOTIDE SEQUENCE</scope>
    <source>
        <strain evidence="14">REB-010B</strain>
    </source>
</reference>
<dbReference type="Pfam" id="PF00168">
    <property type="entry name" value="C2"/>
    <property type="match status" value="2"/>
</dbReference>
<comment type="pathway">
    <text evidence="11">Phospholipid metabolism; phosphatidylethanolamine biosynthesis; phosphatidylethanolamine from CDP-diacylglycerol: step 2/2.</text>
</comment>
<evidence type="ECO:0000256" key="6">
    <source>
        <dbReference type="ARBA" id="ARBA00023145"/>
    </source>
</evidence>
<feature type="region of interest" description="Disordered" evidence="12">
    <location>
        <begin position="1"/>
        <end position="24"/>
    </location>
</feature>
<dbReference type="SUPFAM" id="SSF49562">
    <property type="entry name" value="C2 domain (Calcium/lipid-binding domain, CaLB)"/>
    <property type="match status" value="2"/>
</dbReference>
<feature type="domain" description="C2" evidence="13">
    <location>
        <begin position="222"/>
        <end position="345"/>
    </location>
</feature>
<keyword evidence="3 11" id="KW-0210">Decarboxylase</keyword>
<dbReference type="HAMAP" id="MF_00663">
    <property type="entry name" value="PS_decarb_PSD_B_type2"/>
    <property type="match status" value="1"/>
</dbReference>
<comment type="subunit">
    <text evidence="11">Heterodimer of a large membrane-associated beta subunit and a small pyruvoyl-containing alpha subunit.</text>
</comment>
<comment type="pathway">
    <text evidence="1">Lipid metabolism.</text>
</comment>
<keyword evidence="6 11" id="KW-0865">Zymogen</keyword>
<keyword evidence="4 11" id="KW-0443">Lipid metabolism</keyword>
<evidence type="ECO:0000256" key="7">
    <source>
        <dbReference type="ARBA" id="ARBA00023209"/>
    </source>
</evidence>
<feature type="active site" description="Schiff-base intermediate with substrate; via pyruvic acid; for decarboxylase activity" evidence="11">
    <location>
        <position position="894"/>
    </location>
</feature>
<feature type="modified residue" description="Pyruvic acid (Ser); by autocatalysis" evidence="11">
    <location>
        <position position="894"/>
    </location>
</feature>
<evidence type="ECO:0000259" key="13">
    <source>
        <dbReference type="PROSITE" id="PS50004"/>
    </source>
</evidence>
<evidence type="ECO:0000313" key="14">
    <source>
        <dbReference type="EMBL" id="KAG0319950.1"/>
    </source>
</evidence>
<evidence type="ECO:0000256" key="11">
    <source>
        <dbReference type="HAMAP-Rule" id="MF_03209"/>
    </source>
</evidence>
<keyword evidence="8 11" id="KW-0456">Lyase</keyword>
<dbReference type="InterPro" id="IPR033177">
    <property type="entry name" value="PSD-B"/>
</dbReference>
<dbReference type="PROSITE" id="PS50004">
    <property type="entry name" value="C2"/>
    <property type="match status" value="2"/>
</dbReference>
<feature type="active site" description="Charge relay system; for autoendoproteolytic cleavage activity" evidence="11">
    <location>
        <position position="807"/>
    </location>
</feature>
<feature type="compositionally biased region" description="Acidic residues" evidence="12">
    <location>
        <begin position="504"/>
        <end position="519"/>
    </location>
</feature>
<comment type="function">
    <text evidence="11">Catalyzes the formation of phosphatidylethanolamine (PtdEtn) from phosphatidylserine (PtdSer). Plays a central role in phospholipid metabolism and in the interorganelle trafficking of phosphatidylserine.</text>
</comment>
<dbReference type="OrthoDB" id="5973539at2759"/>
<gene>
    <name evidence="11" type="primary">PSD2</name>
    <name evidence="14" type="ORF">BGZ99_004832</name>
</gene>
<comment type="cofactor">
    <cofactor evidence="11">
        <name>pyruvate</name>
        <dbReference type="ChEBI" id="CHEBI:15361"/>
    </cofactor>
    <text evidence="11">Binds 1 pyruvoyl group covalently per subunit.</text>
</comment>
<keyword evidence="9 11" id="KW-1208">Phospholipid metabolism</keyword>
<evidence type="ECO:0000256" key="2">
    <source>
        <dbReference type="ARBA" id="ARBA00022516"/>
    </source>
</evidence>
<name>A0A9P6UUK4_9FUNG</name>
<feature type="active site" description="Charge relay system; for autoendoproteolytic cleavage activity" evidence="11">
    <location>
        <position position="751"/>
    </location>
</feature>
<dbReference type="PRINTS" id="PR00360">
    <property type="entry name" value="C2DOMAIN"/>
</dbReference>
<dbReference type="InterPro" id="IPR000008">
    <property type="entry name" value="C2_dom"/>
</dbReference>
<evidence type="ECO:0000256" key="10">
    <source>
        <dbReference type="ARBA" id="ARBA00023317"/>
    </source>
</evidence>
<evidence type="ECO:0000256" key="3">
    <source>
        <dbReference type="ARBA" id="ARBA00022793"/>
    </source>
</evidence>
<feature type="region of interest" description="Disordered" evidence="12">
    <location>
        <begin position="495"/>
        <end position="519"/>
    </location>
</feature>
<dbReference type="PANTHER" id="PTHR10067">
    <property type="entry name" value="PHOSPHATIDYLSERINE DECARBOXYLASE"/>
    <property type="match status" value="1"/>
</dbReference>
<dbReference type="EMBL" id="JAAAIP010000302">
    <property type="protein sequence ID" value="KAG0319950.1"/>
    <property type="molecule type" value="Genomic_DNA"/>
</dbReference>
<dbReference type="GO" id="GO:0000139">
    <property type="term" value="C:Golgi membrane"/>
    <property type="evidence" value="ECO:0007669"/>
    <property type="project" value="UniProtKB-SubCell"/>
</dbReference>
<dbReference type="Gene3D" id="2.60.40.150">
    <property type="entry name" value="C2 domain"/>
    <property type="match status" value="2"/>
</dbReference>
<keyword evidence="5 11" id="KW-0472">Membrane</keyword>
<keyword evidence="10 11" id="KW-0670">Pyruvate</keyword>
<keyword evidence="11" id="KW-0967">Endosome</keyword>
<dbReference type="InterPro" id="IPR003817">
    <property type="entry name" value="PS_Dcarbxylase"/>
</dbReference>
<dbReference type="PANTHER" id="PTHR10067:SF17">
    <property type="entry name" value="PHOSPHATIDYLSERINE DECARBOXYLASE PROENZYME 2"/>
    <property type="match status" value="1"/>
</dbReference>
<dbReference type="GO" id="GO:0004609">
    <property type="term" value="F:phosphatidylserine decarboxylase activity"/>
    <property type="evidence" value="ECO:0007669"/>
    <property type="project" value="UniProtKB-UniRule"/>
</dbReference>
<keyword evidence="15" id="KW-1185">Reference proteome</keyword>
<dbReference type="GO" id="GO:0016540">
    <property type="term" value="P:protein autoprocessing"/>
    <property type="evidence" value="ECO:0007669"/>
    <property type="project" value="UniProtKB-UniRule"/>
</dbReference>
<accession>A0A9P6UUK4</accession>
<evidence type="ECO:0000256" key="8">
    <source>
        <dbReference type="ARBA" id="ARBA00023239"/>
    </source>
</evidence>
<feature type="region of interest" description="Disordered" evidence="12">
    <location>
        <begin position="209"/>
        <end position="231"/>
    </location>
</feature>
<evidence type="ECO:0000256" key="9">
    <source>
        <dbReference type="ARBA" id="ARBA00023264"/>
    </source>
</evidence>
<keyword evidence="2 11" id="KW-0444">Lipid biosynthesis</keyword>
<dbReference type="SMART" id="SM00239">
    <property type="entry name" value="C2"/>
    <property type="match status" value="2"/>
</dbReference>
<proteinExistence type="inferred from homology"/>
<dbReference type="Proteomes" id="UP000738325">
    <property type="component" value="Unassembled WGS sequence"/>
</dbReference>
<dbReference type="NCBIfam" id="TIGR00163">
    <property type="entry name" value="PS_decarb"/>
    <property type="match status" value="1"/>
</dbReference>
<dbReference type="InterPro" id="IPR033179">
    <property type="entry name" value="PSD_type2_pro"/>
</dbReference>
<comment type="catalytic activity">
    <reaction evidence="11">
        <text>a 1,2-diacyl-sn-glycero-3-phospho-L-serine + H(+) = a 1,2-diacyl-sn-glycero-3-phosphoethanolamine + CO2</text>
        <dbReference type="Rhea" id="RHEA:20828"/>
        <dbReference type="ChEBI" id="CHEBI:15378"/>
        <dbReference type="ChEBI" id="CHEBI:16526"/>
        <dbReference type="ChEBI" id="CHEBI:57262"/>
        <dbReference type="ChEBI" id="CHEBI:64612"/>
        <dbReference type="EC" id="4.1.1.65"/>
    </reaction>
</comment>
<dbReference type="InterPro" id="IPR035892">
    <property type="entry name" value="C2_domain_sf"/>
</dbReference>
<evidence type="ECO:0000256" key="12">
    <source>
        <dbReference type="SAM" id="MobiDB-lite"/>
    </source>
</evidence>
<protein>
    <recommendedName>
        <fullName evidence="11">Phosphatidylserine decarboxylase proenzyme 2</fullName>
        <ecNumber evidence="11">4.1.1.65</ecNumber>
    </recommendedName>
    <component>
        <recommendedName>
            <fullName evidence="11">Phosphatidylserine decarboxylase 2 beta chain</fullName>
        </recommendedName>
    </component>
    <component>
        <recommendedName>
            <fullName evidence="11">Phosphatidylserine decarboxylase 2 alpha chain</fullName>
        </recommendedName>
    </component>
</protein>
<dbReference type="GO" id="GO:0006646">
    <property type="term" value="P:phosphatidylethanolamine biosynthetic process"/>
    <property type="evidence" value="ECO:0007669"/>
    <property type="project" value="UniProtKB-UniRule"/>
</dbReference>
<feature type="compositionally biased region" description="Low complexity" evidence="12">
    <location>
        <begin position="217"/>
        <end position="231"/>
    </location>
</feature>
<feature type="chain" id="PRO_5040551269" description="Phosphatidylserine decarboxylase 2 beta chain" evidence="11">
    <location>
        <begin position="1"/>
        <end position="893"/>
    </location>
</feature>
<evidence type="ECO:0000256" key="4">
    <source>
        <dbReference type="ARBA" id="ARBA00023098"/>
    </source>
</evidence>
<dbReference type="Pfam" id="PF02666">
    <property type="entry name" value="PS_Dcarbxylase"/>
    <property type="match status" value="1"/>
</dbReference>